<name>A0A7S3IAS1_9CILI</name>
<dbReference type="PANTHER" id="PTHR16295">
    <property type="entry name" value="TRAF-TYPE ZINC FINGER PROTEIN-RELATED"/>
    <property type="match status" value="1"/>
</dbReference>
<dbReference type="InterPro" id="IPR051986">
    <property type="entry name" value="Innate_Immune_Apopt_Reg"/>
</dbReference>
<dbReference type="Gene3D" id="3.30.40.10">
    <property type="entry name" value="Zinc/RING finger domain, C3HC4 (zinc finger)"/>
    <property type="match status" value="1"/>
</dbReference>
<gene>
    <name evidence="2" type="ORF">FSAL1345_LOCUS1138</name>
    <name evidence="3" type="ORF">FSAL1345_LOCUS1139</name>
</gene>
<dbReference type="EMBL" id="HBIF01001338">
    <property type="protein sequence ID" value="CAE0317869.1"/>
    <property type="molecule type" value="Transcribed_RNA"/>
</dbReference>
<accession>A0A7S3IAS1</accession>
<feature type="region of interest" description="Disordered" evidence="1">
    <location>
        <begin position="194"/>
        <end position="265"/>
    </location>
</feature>
<dbReference type="AlphaFoldDB" id="A0A7S3IAS1"/>
<protein>
    <submittedName>
        <fullName evidence="2">Uncharacterized protein</fullName>
    </submittedName>
</protein>
<dbReference type="GO" id="GO:0005739">
    <property type="term" value="C:mitochondrion"/>
    <property type="evidence" value="ECO:0007669"/>
    <property type="project" value="TreeGrafter"/>
</dbReference>
<reference evidence="2" key="1">
    <citation type="submission" date="2021-01" db="EMBL/GenBank/DDBJ databases">
        <authorList>
            <person name="Corre E."/>
            <person name="Pelletier E."/>
            <person name="Niang G."/>
            <person name="Scheremetjew M."/>
            <person name="Finn R."/>
            <person name="Kale V."/>
            <person name="Holt S."/>
            <person name="Cochrane G."/>
            <person name="Meng A."/>
            <person name="Brown T."/>
            <person name="Cohen L."/>
        </authorList>
    </citation>
    <scope>NUCLEOTIDE SEQUENCE</scope>
</reference>
<dbReference type="EMBL" id="HBIF01001339">
    <property type="protein sequence ID" value="CAE0317870.1"/>
    <property type="molecule type" value="Transcribed_RNA"/>
</dbReference>
<evidence type="ECO:0000313" key="2">
    <source>
        <dbReference type="EMBL" id="CAE0317869.1"/>
    </source>
</evidence>
<evidence type="ECO:0000256" key="1">
    <source>
        <dbReference type="SAM" id="MobiDB-lite"/>
    </source>
</evidence>
<feature type="compositionally biased region" description="Basic and acidic residues" evidence="1">
    <location>
        <begin position="197"/>
        <end position="223"/>
    </location>
</feature>
<evidence type="ECO:0000313" key="3">
    <source>
        <dbReference type="EMBL" id="CAE0317870.1"/>
    </source>
</evidence>
<sequence>MQLHKIHCERNFFRCKECNEPIPIAEKEKHQQEVHQPKPCPDCGELITPALFWMHDCPKRPKVCQFCEAHIPGDQFADHITQCSSRTEQCPLCQKYIPLRDYDHHLARGNCTTSYKQQAEEQKMQDFREQALTEILQRGEEPTQEDIDLQAARLYNEELDRIYAEELNNQILQESQSPQRQPENIERTFEAMEEEFEPLRPRPFPRDYPTEEFMEEPRQEPRQEPSQQEDEEAILKQVIEESKQDAPEFGDEEINQAIMKSLQER</sequence>
<dbReference type="PROSITE" id="PS50330">
    <property type="entry name" value="UIM"/>
    <property type="match status" value="1"/>
</dbReference>
<dbReference type="PANTHER" id="PTHR16295:SF10">
    <property type="entry name" value="EXPRESSED PROTEIN"/>
    <property type="match status" value="1"/>
</dbReference>
<dbReference type="InterPro" id="IPR013083">
    <property type="entry name" value="Znf_RING/FYVE/PHD"/>
</dbReference>
<organism evidence="2">
    <name type="scientific">Fabrea salina</name>
    <dbReference type="NCBI Taxonomy" id="342563"/>
    <lineage>
        <taxon>Eukaryota</taxon>
        <taxon>Sar</taxon>
        <taxon>Alveolata</taxon>
        <taxon>Ciliophora</taxon>
        <taxon>Postciliodesmatophora</taxon>
        <taxon>Heterotrichea</taxon>
        <taxon>Heterotrichida</taxon>
        <taxon>Fabreidae</taxon>
        <taxon>Fabrea</taxon>
    </lineage>
</organism>
<dbReference type="InterPro" id="IPR003903">
    <property type="entry name" value="UIM_dom"/>
</dbReference>
<proteinExistence type="predicted"/>